<dbReference type="GO" id="GO:0003746">
    <property type="term" value="F:translation elongation factor activity"/>
    <property type="evidence" value="ECO:0007669"/>
    <property type="project" value="UniProtKB-KW"/>
</dbReference>
<dbReference type="SMART" id="SM00316">
    <property type="entry name" value="S1"/>
    <property type="match status" value="1"/>
</dbReference>
<dbReference type="GO" id="GO:0003677">
    <property type="term" value="F:DNA binding"/>
    <property type="evidence" value="ECO:0007669"/>
    <property type="project" value="InterPro"/>
</dbReference>
<dbReference type="InterPro" id="IPR055179">
    <property type="entry name" value="Tex-like_central_region"/>
</dbReference>
<keyword evidence="6 11" id="KW-0727">SH2 domain</keyword>
<evidence type="ECO:0000256" key="5">
    <source>
        <dbReference type="ARBA" id="ARBA00022454"/>
    </source>
</evidence>
<feature type="region of interest" description="Disordered" evidence="12">
    <location>
        <begin position="1"/>
        <end position="200"/>
    </location>
</feature>
<dbReference type="FunFam" id="1.10.10.2740:FF:000002">
    <property type="entry name" value="Transcription elongation factor Spt6"/>
    <property type="match status" value="1"/>
</dbReference>
<protein>
    <recommendedName>
        <fullName evidence="4 10">Transcription elongation factor Spt6</fullName>
    </recommendedName>
</protein>
<dbReference type="InterPro" id="IPR003029">
    <property type="entry name" value="S1_domain"/>
</dbReference>
<evidence type="ECO:0000256" key="11">
    <source>
        <dbReference type="PROSITE-ProRule" id="PRU00191"/>
    </source>
</evidence>
<dbReference type="GO" id="GO:0016973">
    <property type="term" value="P:poly(A)+ mRNA export from nucleus"/>
    <property type="evidence" value="ECO:0007669"/>
    <property type="project" value="EnsemblFungi"/>
</dbReference>
<evidence type="ECO:0000256" key="4">
    <source>
        <dbReference type="ARBA" id="ARBA00020248"/>
    </source>
</evidence>
<dbReference type="SUPFAM" id="SSF158832">
    <property type="entry name" value="Tex N-terminal region-like"/>
    <property type="match status" value="1"/>
</dbReference>
<dbReference type="GO" id="GO:0042393">
    <property type="term" value="F:histone binding"/>
    <property type="evidence" value="ECO:0007669"/>
    <property type="project" value="EnsemblFungi"/>
</dbReference>
<dbReference type="InterPro" id="IPR049540">
    <property type="entry name" value="Spt6-like_S1"/>
</dbReference>
<dbReference type="InterPro" id="IPR012340">
    <property type="entry name" value="NA-bd_OB-fold"/>
</dbReference>
<dbReference type="Pfam" id="PF14632">
    <property type="entry name" value="SPT6_acidic"/>
    <property type="match status" value="1"/>
</dbReference>
<dbReference type="SUPFAM" id="SSF53098">
    <property type="entry name" value="Ribonuclease H-like"/>
    <property type="match status" value="1"/>
</dbReference>
<feature type="compositionally biased region" description="Basic residues" evidence="12">
    <location>
        <begin position="75"/>
        <end position="88"/>
    </location>
</feature>
<evidence type="ECO:0000256" key="2">
    <source>
        <dbReference type="ARBA" id="ARBA00004286"/>
    </source>
</evidence>
<reference evidence="16" key="1">
    <citation type="journal article" date="2014" name="BMC Genomics">
        <title>Genome characteristics reveal the impact of lichenization on lichen-forming fungus Endocarpon pusillum Hedwig (Verrucariales, Ascomycota).</title>
        <authorList>
            <person name="Wang Y.-Y."/>
            <person name="Liu B."/>
            <person name="Zhang X.-Y."/>
            <person name="Zhou Q.-M."/>
            <person name="Zhang T."/>
            <person name="Li H."/>
            <person name="Yu Y.-F."/>
            <person name="Zhang X.-L."/>
            <person name="Hao X.-Y."/>
            <person name="Wang M."/>
            <person name="Wang L."/>
            <person name="Wei J.-C."/>
        </authorList>
    </citation>
    <scope>NUCLEOTIDE SEQUENCE [LARGE SCALE GENOMIC DNA]</scope>
    <source>
        <strain evidence="16">Z07020 / HMAS-L-300199</strain>
    </source>
</reference>
<feature type="compositionally biased region" description="Acidic residues" evidence="12">
    <location>
        <begin position="168"/>
        <end position="182"/>
    </location>
</feature>
<feature type="domain" description="SH2" evidence="13">
    <location>
        <begin position="1230"/>
        <end position="1330"/>
    </location>
</feature>
<dbReference type="GO" id="GO:0031440">
    <property type="term" value="P:regulation of mRNA 3'-end processing"/>
    <property type="evidence" value="ECO:0007669"/>
    <property type="project" value="EnsemblFungi"/>
</dbReference>
<dbReference type="FunFam" id="3.30.505.10:FF:000056">
    <property type="entry name" value="Transcription elongation factor Spt6"/>
    <property type="match status" value="1"/>
</dbReference>
<keyword evidence="5" id="KW-0158">Chromosome</keyword>
<dbReference type="Gene3D" id="3.30.505.10">
    <property type="entry name" value="SH2 domain"/>
    <property type="match status" value="2"/>
</dbReference>
<dbReference type="InterPro" id="IPR012337">
    <property type="entry name" value="RNaseH-like_sf"/>
</dbReference>
<accession>U1GN01</accession>
<comment type="function">
    <text evidence="10">Plays a role in maintenance of chromatin structure during RNA polymerase II transcription elongation thereby repressing transcription initiation from cryptic promoters. Mediates the reassembly of nucleosomes onto the promoters of at least a selected set of genes during repression; the nucleosome reassembly is essential for transcriptional repression.</text>
</comment>
<evidence type="ECO:0000256" key="6">
    <source>
        <dbReference type="ARBA" id="ARBA00022999"/>
    </source>
</evidence>
<dbReference type="EMBL" id="KE720961">
    <property type="protein sequence ID" value="ERF73296.1"/>
    <property type="molecule type" value="Genomic_DNA"/>
</dbReference>
<dbReference type="GO" id="GO:0001073">
    <property type="term" value="F:transcription antitermination factor activity, DNA binding"/>
    <property type="evidence" value="ECO:0007669"/>
    <property type="project" value="EnsemblFungi"/>
</dbReference>
<feature type="compositionally biased region" description="Basic and acidic residues" evidence="12">
    <location>
        <begin position="511"/>
        <end position="529"/>
    </location>
</feature>
<dbReference type="OrthoDB" id="995477at2759"/>
<dbReference type="Pfam" id="PF14641">
    <property type="entry name" value="HTH_44"/>
    <property type="match status" value="1"/>
</dbReference>
<dbReference type="Gene3D" id="1.10.150.850">
    <property type="entry name" value="Spt6, helix-hairpin-helix domain"/>
    <property type="match status" value="1"/>
</dbReference>
<dbReference type="GO" id="GO:0031491">
    <property type="term" value="F:nucleosome binding"/>
    <property type="evidence" value="ECO:0007669"/>
    <property type="project" value="EnsemblFungi"/>
</dbReference>
<dbReference type="Gene3D" id="3.30.420.140">
    <property type="entry name" value="YqgF/RNase H-like domain"/>
    <property type="match status" value="1"/>
</dbReference>
<dbReference type="SUPFAM" id="SSF50249">
    <property type="entry name" value="Nucleic acid-binding proteins"/>
    <property type="match status" value="1"/>
</dbReference>
<evidence type="ECO:0000259" key="14">
    <source>
        <dbReference type="PROSITE" id="PS50126"/>
    </source>
</evidence>
<dbReference type="Pfam" id="PF17674">
    <property type="entry name" value="HHH_9"/>
    <property type="match status" value="1"/>
</dbReference>
<dbReference type="Pfam" id="PF14639">
    <property type="entry name" value="YqgF"/>
    <property type="match status" value="1"/>
</dbReference>
<dbReference type="PROSITE" id="PS50126">
    <property type="entry name" value="S1"/>
    <property type="match status" value="1"/>
</dbReference>
<keyword evidence="16" id="KW-1185">Reference proteome</keyword>
<dbReference type="InterPro" id="IPR032706">
    <property type="entry name" value="Spt6_HHH"/>
</dbReference>
<evidence type="ECO:0000259" key="13">
    <source>
        <dbReference type="PROSITE" id="PS50001"/>
    </source>
</evidence>
<evidence type="ECO:0000256" key="12">
    <source>
        <dbReference type="SAM" id="MobiDB-lite"/>
    </source>
</evidence>
<dbReference type="SUPFAM" id="SSF55550">
    <property type="entry name" value="SH2 domain"/>
    <property type="match status" value="1"/>
</dbReference>
<dbReference type="Pfam" id="PF22706">
    <property type="entry name" value="Tex_central_region"/>
    <property type="match status" value="1"/>
</dbReference>
<feature type="compositionally biased region" description="Acidic residues" evidence="12">
    <location>
        <begin position="95"/>
        <end position="104"/>
    </location>
</feature>
<dbReference type="GO" id="GO:0000791">
    <property type="term" value="C:euchromatin"/>
    <property type="evidence" value="ECO:0007669"/>
    <property type="project" value="EnsemblFungi"/>
</dbReference>
<proteinExistence type="inferred from homology"/>
<feature type="compositionally biased region" description="Basic and acidic residues" evidence="12">
    <location>
        <begin position="110"/>
        <end position="144"/>
    </location>
</feature>
<dbReference type="CDD" id="cd09928">
    <property type="entry name" value="SH2_Cterm_SPT6_like"/>
    <property type="match status" value="1"/>
</dbReference>
<dbReference type="RefSeq" id="XP_007801069.1">
    <property type="nucleotide sequence ID" value="XM_007802878.1"/>
</dbReference>
<dbReference type="Pfam" id="PF14635">
    <property type="entry name" value="HHH_7"/>
    <property type="match status" value="1"/>
</dbReference>
<dbReference type="InterPro" id="IPR010994">
    <property type="entry name" value="RuvA_2-like"/>
</dbReference>
<dbReference type="Pfam" id="PF14633">
    <property type="entry name" value="SH2_2"/>
    <property type="match status" value="1"/>
</dbReference>
<dbReference type="PANTHER" id="PTHR10145:SF6">
    <property type="entry name" value="TRANSCRIPTION ELONGATION FACTOR SPT6"/>
    <property type="match status" value="1"/>
</dbReference>
<feature type="compositionally biased region" description="Acidic residues" evidence="12">
    <location>
        <begin position="40"/>
        <end position="53"/>
    </location>
</feature>
<dbReference type="InterPro" id="IPR028088">
    <property type="entry name" value="Spt6_HTH_DNA-bd_dom"/>
</dbReference>
<evidence type="ECO:0000256" key="10">
    <source>
        <dbReference type="PIRNR" id="PIRNR036947"/>
    </source>
</evidence>
<keyword evidence="15" id="KW-0251">Elongation factor</keyword>
<evidence type="ECO:0000256" key="7">
    <source>
        <dbReference type="ARBA" id="ARBA00023163"/>
    </source>
</evidence>
<dbReference type="GO" id="GO:0140673">
    <property type="term" value="P:transcription elongation-coupled chromatin remodeling"/>
    <property type="evidence" value="ECO:0007669"/>
    <property type="project" value="EnsemblFungi"/>
</dbReference>
<dbReference type="InterPro" id="IPR028231">
    <property type="entry name" value="Spt6_YqgF"/>
</dbReference>
<dbReference type="Gene3D" id="2.40.50.140">
    <property type="entry name" value="Nucleic acid-binding proteins"/>
    <property type="match status" value="1"/>
</dbReference>
<dbReference type="InterPro" id="IPR023319">
    <property type="entry name" value="Tex-like_HTH_dom_sf"/>
</dbReference>
<dbReference type="PROSITE" id="PS50001">
    <property type="entry name" value="SH2"/>
    <property type="match status" value="1"/>
</dbReference>
<dbReference type="InterPro" id="IPR035019">
    <property type="entry name" value="Spt6_SH2_N"/>
</dbReference>
<feature type="compositionally biased region" description="Basic and acidic residues" evidence="12">
    <location>
        <begin position="183"/>
        <end position="195"/>
    </location>
</feature>
<feature type="compositionally biased region" description="Acidic residues" evidence="12">
    <location>
        <begin position="11"/>
        <end position="25"/>
    </location>
</feature>
<keyword evidence="7 10" id="KW-0804">Transcription</keyword>
<dbReference type="InterPro" id="IPR035018">
    <property type="entry name" value="Spt6_SH2_C"/>
</dbReference>
<feature type="compositionally biased region" description="Basic and acidic residues" evidence="12">
    <location>
        <begin position="153"/>
        <end position="167"/>
    </location>
</feature>
<dbReference type="SUPFAM" id="SSF47781">
    <property type="entry name" value="RuvA domain 2-like"/>
    <property type="match status" value="2"/>
</dbReference>
<dbReference type="HOGENOM" id="CLU_001680_0_1_1"/>
<keyword evidence="8 10" id="KW-0539">Nucleus</keyword>
<evidence type="ECO:0000256" key="9">
    <source>
        <dbReference type="ARBA" id="ARBA00093389"/>
    </source>
</evidence>
<dbReference type="GO" id="GO:0033554">
    <property type="term" value="P:cellular response to stress"/>
    <property type="evidence" value="ECO:0007669"/>
    <property type="project" value="EnsemblFungi"/>
</dbReference>
<dbReference type="Gene3D" id="1.10.10.2740">
    <property type="entry name" value="Spt6, Death-like domain"/>
    <property type="match status" value="1"/>
</dbReference>
<dbReference type="InterPro" id="IPR028083">
    <property type="entry name" value="Spt6_acidic_N_dom"/>
</dbReference>
<evidence type="ECO:0000256" key="1">
    <source>
        <dbReference type="ARBA" id="ARBA00004123"/>
    </source>
</evidence>
<feature type="region of interest" description="Disordered" evidence="12">
    <location>
        <begin position="506"/>
        <end position="530"/>
    </location>
</feature>
<dbReference type="GO" id="GO:0005721">
    <property type="term" value="C:pericentric heterochromatin"/>
    <property type="evidence" value="ECO:0007669"/>
    <property type="project" value="EnsemblFungi"/>
</dbReference>
<dbReference type="InterPro" id="IPR023323">
    <property type="entry name" value="Tex-like_dom_sf"/>
</dbReference>
<dbReference type="GO" id="GO:0000082">
    <property type="term" value="P:G1/S transition of mitotic cell cycle"/>
    <property type="evidence" value="ECO:0007669"/>
    <property type="project" value="EnsemblFungi"/>
</dbReference>
<feature type="domain" description="S1 motif" evidence="14">
    <location>
        <begin position="1113"/>
        <end position="1182"/>
    </location>
</feature>
<dbReference type="Proteomes" id="UP000019373">
    <property type="component" value="Unassembled WGS sequence"/>
</dbReference>
<keyword evidence="15" id="KW-0648">Protein biosynthesis</keyword>
<dbReference type="InterPro" id="IPR036860">
    <property type="entry name" value="SH2_dom_sf"/>
</dbReference>
<dbReference type="InterPro" id="IPR017072">
    <property type="entry name" value="TF_Spt6"/>
</dbReference>
<comment type="similarity">
    <text evidence="3 10">Belongs to the SPT6 family.</text>
</comment>
<dbReference type="Pfam" id="PF21710">
    <property type="entry name" value="Spt6_S1"/>
    <property type="match status" value="1"/>
</dbReference>
<dbReference type="FunFam" id="3.30.420.140:FF:000007">
    <property type="entry name" value="Transcription elongation factor SPT6"/>
    <property type="match status" value="1"/>
</dbReference>
<evidence type="ECO:0000256" key="8">
    <source>
        <dbReference type="ARBA" id="ARBA00023242"/>
    </source>
</evidence>
<evidence type="ECO:0000313" key="15">
    <source>
        <dbReference type="EMBL" id="ERF73296.1"/>
    </source>
</evidence>
<dbReference type="FunFam" id="3.30.505.10:FF:000065">
    <property type="entry name" value="Transcription elongation factor SPT6"/>
    <property type="match status" value="1"/>
</dbReference>
<dbReference type="GeneID" id="19238176"/>
<dbReference type="InterPro" id="IPR041692">
    <property type="entry name" value="HHH_9"/>
</dbReference>
<name>U1GN01_ENDPU</name>
<comment type="subcellular location">
    <subcellularLocation>
        <location evidence="2">Chromosome</location>
    </subcellularLocation>
    <subcellularLocation>
        <location evidence="1 10">Nucleus</location>
    </subcellularLocation>
</comment>
<dbReference type="Gene3D" id="1.10.3500.10">
    <property type="entry name" value="Tex N-terminal region-like"/>
    <property type="match status" value="1"/>
</dbReference>
<evidence type="ECO:0000313" key="16">
    <source>
        <dbReference type="Proteomes" id="UP000019373"/>
    </source>
</evidence>
<dbReference type="GO" id="GO:0006334">
    <property type="term" value="P:nucleosome assembly"/>
    <property type="evidence" value="ECO:0007669"/>
    <property type="project" value="EnsemblFungi"/>
</dbReference>
<dbReference type="OMA" id="GYFYLCF"/>
<comment type="function">
    <text evidence="9">Histone H3-H4 chaperone that plays a role in maintenance of chromatin structure during RNA polymerase II transcription elongation thereby repressing transcription initiation from cryptic promoters. Mediates the reassembly of nucleosomes onto the promoters of at least a selected set of genes during repression; the nucleosome reassembly is essential for transcriptional repression. Essential for viability.</text>
</comment>
<dbReference type="eggNOG" id="KOG1856">
    <property type="taxonomic scope" value="Eukaryota"/>
</dbReference>
<dbReference type="InterPro" id="IPR037027">
    <property type="entry name" value="YqgF/RNaseH-like_dom_sf"/>
</dbReference>
<gene>
    <name evidence="15" type="ORF">EPUS_03129</name>
</gene>
<dbReference type="InterPro" id="IPR035420">
    <property type="entry name" value="Spt6_SH2"/>
</dbReference>
<dbReference type="PANTHER" id="PTHR10145">
    <property type="entry name" value="TRANSCRIPTION ELONGATION FACTOR SPT6"/>
    <property type="match status" value="1"/>
</dbReference>
<dbReference type="InterPro" id="IPR000980">
    <property type="entry name" value="SH2"/>
</dbReference>
<dbReference type="GO" id="GO:0000122">
    <property type="term" value="P:negative regulation of transcription by RNA polymerase II"/>
    <property type="evidence" value="ECO:0007669"/>
    <property type="project" value="EnsemblFungi"/>
</dbReference>
<sequence length="1421" mass="163482">MSARDLLDDAAILDDEDDESFDEATGEVRLKANGTKDQFDDSSEEEEDDDEEEAARVAEGFIVQDEEEDEEARVERRRKHGERKKRKREQREREDEGLDEEDLDLIGLGRDVEDQTESKFKRLKRGPREAMDRHDQNDVSRIFDRDDEEEGVGDYRRPGRSDRRGAQDEFEDFIEEDVFSDDEQQRMQEDKDVARPTRGPVSFANADTTGLDEAALEDLQLAFGDGTDYDFALDAEMAAEEQENEEDKRLDLKDVFEPSQLAERMLTEEDNEIRHTDEPERFQLARKPYRHVILTDEQFREEATWISDLLLPKRGNLWKRPELHEPFRRSVGKVLEFMVSEDYEVPFIFHNRKDYLIHANKIPLGKDANGEMQYEIEAAKLLNQTDLWEIMDLDLKFRGLIDKRNSLQRTYDSLLSNSVPPDSIFEAMLPTAKTMEELQDVQDYLYFQYTSQLKDLATLNGGDESLVPRKATTSNTMFERIRNGNIYPLVRAFGISADAFAQNASNQGVRKYTEDPSDRPDDLADKTLDEDFPTGSQALKAAKSMFTEELYTSPRLRRVMRQKFYQVGVIDCFRTEKGLRKIDEQHPYYEFKYLRNQEFASIARQPDQYLKMLKAEEDGLMEVKVRLQNVEAIKKQLFKQIESDNFSEVADAWNRERREVLGNAIGKLMVLMGRLVKENLKTECENIIAKECRDEFSRRVDQAPYTPKGEKKGTVPRVLALSNGTGVPGRDAICWVWVAEDGRVVENGKWSDLAPGDKERDLPDGKDVEAFVEVVRRRAPDVIGISGFSPETRKLYNNLNTIVREKNLRSAPFDDEDERETSELLEVVIVNDEVARLYQTSERAKVDHPSFAPLTNYCVALAKYLQDPLLEYVALGRDLVSISFCPAQYLLPQERVMHQLETVLVDMVNMVGVNLNDAVQDMAIANLLPYVSGLGHRKAAYMLKIINLCGGEVASRADLLGFVWEHAAVGVKCWNNGASTFYVEYDPAEKDMEYLDNTRIHPEDYDIARKMAADALELDEEDVKVETDENGPGAIVRKLVKENAQAINDLILEEYAEQLERNLNQRKRATLENIRSELLDPYEELRNPFITQLASDDVFTMFTGETRESLDKGMIVPMAIKRITDDHIDAKLDCGIDAFVGESDLTDRYDVSVKSLYALHQTVQAKILSIDRKHFTATVSLREDQTKRPYRKFHDRQYDEWDDRQEAADKKLLEEKTNIGGRATRVIKHPLFRAFNSAQAEEYLGSQNRGDVIIRPSSKGLDHLAVTWKVSDGIFQHIDVLEMDKENEFALGKTLKIGGKYTYSDLDELIVLHVKAMAKKVEEMMLHEKFQGGSKADTERWLTTYTEANPKRSVYVFCINPKYPGYFYLCFKAGQHAKLMNWPVKVIPNGFELHRTPYPSMLDLCNGFKLLFANMQNGVRR</sequence>
<evidence type="ECO:0000256" key="3">
    <source>
        <dbReference type="ARBA" id="ARBA00009253"/>
    </source>
</evidence>
<dbReference type="GO" id="GO:0032968">
    <property type="term" value="P:positive regulation of transcription elongation by RNA polymerase II"/>
    <property type="evidence" value="ECO:0007669"/>
    <property type="project" value="EnsemblFungi"/>
</dbReference>
<dbReference type="CDD" id="cd09918">
    <property type="entry name" value="SH2_Nterm_SPT6_like"/>
    <property type="match status" value="1"/>
</dbReference>
<dbReference type="GO" id="GO:0008023">
    <property type="term" value="C:transcription elongation factor complex"/>
    <property type="evidence" value="ECO:0007669"/>
    <property type="project" value="TreeGrafter"/>
</dbReference>
<organism evidence="15 16">
    <name type="scientific">Endocarpon pusillum (strain Z07020 / HMAS-L-300199)</name>
    <name type="common">Lichen-forming fungus</name>
    <dbReference type="NCBI Taxonomy" id="1263415"/>
    <lineage>
        <taxon>Eukaryota</taxon>
        <taxon>Fungi</taxon>
        <taxon>Dikarya</taxon>
        <taxon>Ascomycota</taxon>
        <taxon>Pezizomycotina</taxon>
        <taxon>Eurotiomycetes</taxon>
        <taxon>Chaetothyriomycetidae</taxon>
        <taxon>Verrucariales</taxon>
        <taxon>Verrucariaceae</taxon>
        <taxon>Endocarpon</taxon>
    </lineage>
</organism>
<dbReference type="InterPro" id="IPR042066">
    <property type="entry name" value="Spt6_death-like"/>
</dbReference>
<dbReference type="PIRSF" id="PIRSF036947">
    <property type="entry name" value="Spt6"/>
    <property type="match status" value="1"/>
</dbReference>
<dbReference type="Gene3D" id="1.10.10.650">
    <property type="entry name" value="RuvA domain 2-like"/>
    <property type="match status" value="1"/>
</dbReference>